<name>A0A2N3IJ15_9BACT</name>
<proteinExistence type="predicted"/>
<dbReference type="EMBL" id="NKXO01000008">
    <property type="protein sequence ID" value="PKQ70309.1"/>
    <property type="molecule type" value="Genomic_DNA"/>
</dbReference>
<dbReference type="Proteomes" id="UP000233387">
    <property type="component" value="Unassembled WGS sequence"/>
</dbReference>
<feature type="transmembrane region" description="Helical" evidence="1">
    <location>
        <begin position="100"/>
        <end position="118"/>
    </location>
</feature>
<dbReference type="Pfam" id="PF09834">
    <property type="entry name" value="DUF2061"/>
    <property type="match status" value="2"/>
</dbReference>
<sequence length="143" mass="16916">MRRSLAKAISWRITGSVDTFVVGWLFTQNIPTATAISVIEFASKILLYYLHEKTWEKIAWGKKENTESHTRSFVKAFSWRIVGTLDTMIISFFLTKKLIWALQIGTVEFFSKIFLYYLHERIWQYLSYKRLKSQKKEGFTSKV</sequence>
<accession>A0A2N3IJ15</accession>
<feature type="domain" description="DUF2061" evidence="2">
    <location>
        <begin position="74"/>
        <end position="124"/>
    </location>
</feature>
<evidence type="ECO:0000313" key="4">
    <source>
        <dbReference type="Proteomes" id="UP000233387"/>
    </source>
</evidence>
<dbReference type="InterPro" id="IPR018638">
    <property type="entry name" value="DUF2061_membrane"/>
</dbReference>
<evidence type="ECO:0000313" key="3">
    <source>
        <dbReference type="EMBL" id="PKQ70309.1"/>
    </source>
</evidence>
<dbReference type="OrthoDB" id="197461at2"/>
<keyword evidence="1" id="KW-0472">Membrane</keyword>
<reference evidence="3 4" key="1">
    <citation type="submission" date="2017-06" db="EMBL/GenBank/DDBJ databases">
        <title>Raineya orbicola gen. nov., sp. nov. a slightly thermophilic bacterium of the phylum Bacteroidetes and the description of Raineyaceae fam. nov.</title>
        <authorList>
            <person name="Albuquerque L."/>
            <person name="Polonia A.R.M."/>
            <person name="Barroso C."/>
            <person name="Froufe H.J.C."/>
            <person name="Lage O."/>
            <person name="Lobo-Da-Cunha A."/>
            <person name="Egas C."/>
            <person name="Da Costa M.S."/>
        </authorList>
    </citation>
    <scope>NUCLEOTIDE SEQUENCE [LARGE SCALE GENOMIC DNA]</scope>
    <source>
        <strain evidence="3 4">SPSPC-11</strain>
    </source>
</reference>
<keyword evidence="4" id="KW-1185">Reference proteome</keyword>
<organism evidence="3 4">
    <name type="scientific">Raineya orbicola</name>
    <dbReference type="NCBI Taxonomy" id="2016530"/>
    <lineage>
        <taxon>Bacteria</taxon>
        <taxon>Pseudomonadati</taxon>
        <taxon>Bacteroidota</taxon>
        <taxon>Cytophagia</taxon>
        <taxon>Cytophagales</taxon>
        <taxon>Raineyaceae</taxon>
        <taxon>Raineya</taxon>
    </lineage>
</organism>
<keyword evidence="1" id="KW-1133">Transmembrane helix</keyword>
<dbReference type="RefSeq" id="WP_101357951.1">
    <property type="nucleotide sequence ID" value="NZ_NKXO01000008.1"/>
</dbReference>
<gene>
    <name evidence="3" type="ORF">Rain11_0688</name>
</gene>
<dbReference type="AlphaFoldDB" id="A0A2N3IJ15"/>
<keyword evidence="1" id="KW-0812">Transmembrane</keyword>
<protein>
    <submittedName>
        <fullName evidence="3">Putative membrane protein</fullName>
    </submittedName>
</protein>
<evidence type="ECO:0000256" key="1">
    <source>
        <dbReference type="SAM" id="Phobius"/>
    </source>
</evidence>
<evidence type="ECO:0000259" key="2">
    <source>
        <dbReference type="Pfam" id="PF09834"/>
    </source>
</evidence>
<feature type="domain" description="DUF2061" evidence="2">
    <location>
        <begin position="5"/>
        <end position="56"/>
    </location>
</feature>
<comment type="caution">
    <text evidence="3">The sequence shown here is derived from an EMBL/GenBank/DDBJ whole genome shotgun (WGS) entry which is preliminary data.</text>
</comment>